<evidence type="ECO:0000256" key="1">
    <source>
        <dbReference type="ARBA" id="ARBA00023125"/>
    </source>
</evidence>
<gene>
    <name evidence="3" type="primary">rhaR_27</name>
    <name evidence="3" type="ORF">PAESOLCIP111_02131</name>
</gene>
<dbReference type="InterPro" id="IPR003313">
    <property type="entry name" value="AraC-bd"/>
</dbReference>
<dbReference type="RefSeq" id="WP_218091916.1">
    <property type="nucleotide sequence ID" value="NZ_CAJVAS010000007.1"/>
</dbReference>
<accession>A0A916K0W5</accession>
<dbReference type="InterPro" id="IPR018060">
    <property type="entry name" value="HTH_AraC"/>
</dbReference>
<dbReference type="Pfam" id="PF12833">
    <property type="entry name" value="HTH_18"/>
    <property type="match status" value="1"/>
</dbReference>
<dbReference type="PROSITE" id="PS01124">
    <property type="entry name" value="HTH_ARAC_FAMILY_2"/>
    <property type="match status" value="1"/>
</dbReference>
<organism evidence="3 4">
    <name type="scientific">Paenibacillus solanacearum</name>
    <dbReference type="NCBI Taxonomy" id="2048548"/>
    <lineage>
        <taxon>Bacteria</taxon>
        <taxon>Bacillati</taxon>
        <taxon>Bacillota</taxon>
        <taxon>Bacilli</taxon>
        <taxon>Bacillales</taxon>
        <taxon>Paenibacillaceae</taxon>
        <taxon>Paenibacillus</taxon>
    </lineage>
</organism>
<name>A0A916K0W5_9BACL</name>
<proteinExistence type="predicted"/>
<protein>
    <submittedName>
        <fullName evidence="3">HTH-type transcriptional activator RhaR</fullName>
    </submittedName>
</protein>
<dbReference type="GO" id="GO:0003700">
    <property type="term" value="F:DNA-binding transcription factor activity"/>
    <property type="evidence" value="ECO:0007669"/>
    <property type="project" value="InterPro"/>
</dbReference>
<evidence type="ECO:0000313" key="4">
    <source>
        <dbReference type="Proteomes" id="UP000693672"/>
    </source>
</evidence>
<keyword evidence="4" id="KW-1185">Reference proteome</keyword>
<dbReference type="PANTHER" id="PTHR43280">
    <property type="entry name" value="ARAC-FAMILY TRANSCRIPTIONAL REGULATOR"/>
    <property type="match status" value="1"/>
</dbReference>
<dbReference type="GO" id="GO:0043565">
    <property type="term" value="F:sequence-specific DNA binding"/>
    <property type="evidence" value="ECO:0007669"/>
    <property type="project" value="InterPro"/>
</dbReference>
<dbReference type="PANTHER" id="PTHR43280:SF28">
    <property type="entry name" value="HTH-TYPE TRANSCRIPTIONAL ACTIVATOR RHAS"/>
    <property type="match status" value="1"/>
</dbReference>
<dbReference type="Proteomes" id="UP000693672">
    <property type="component" value="Unassembled WGS sequence"/>
</dbReference>
<reference evidence="3" key="1">
    <citation type="submission" date="2021-06" db="EMBL/GenBank/DDBJ databases">
        <authorList>
            <person name="Criscuolo A."/>
        </authorList>
    </citation>
    <scope>NUCLEOTIDE SEQUENCE</scope>
    <source>
        <strain evidence="3">CIP111600</strain>
    </source>
</reference>
<comment type="caution">
    <text evidence="3">The sequence shown here is derived from an EMBL/GenBank/DDBJ whole genome shotgun (WGS) entry which is preliminary data.</text>
</comment>
<evidence type="ECO:0000313" key="3">
    <source>
        <dbReference type="EMBL" id="CAG7618600.1"/>
    </source>
</evidence>
<dbReference type="EMBL" id="CAJVAS010000007">
    <property type="protein sequence ID" value="CAG7618600.1"/>
    <property type="molecule type" value="Genomic_DNA"/>
</dbReference>
<evidence type="ECO:0000259" key="2">
    <source>
        <dbReference type="PROSITE" id="PS01124"/>
    </source>
</evidence>
<dbReference type="Pfam" id="PF02311">
    <property type="entry name" value="AraC_binding"/>
    <property type="match status" value="1"/>
</dbReference>
<sequence>MTIRKSTRTLKGKSYFEPDFPVFVNRAVESFSLLEHGHDFMELCYVAEGGGYQYIGEQTLPVRQGDWFFIPVGVSHVFRPAHADARSRLIVYNCIFAPEMLDRIAESQAGFVPDEGLSVFRRLRQERRWLHAREQSGEIHALMSRLLMEYSLRKEARRTMIVTCITQLLVAFARAVYAEELEEAAAGETPIDEVLSWLEHHAETPPLLEEAAAQLNVGARQFQRLFLRATGQTYSDYMQTLRVQRCCELLRSTDWKVHAVAERAGFKDMKHFYALFKRKTGMTPREFRHS</sequence>
<dbReference type="SMART" id="SM00342">
    <property type="entry name" value="HTH_ARAC"/>
    <property type="match status" value="1"/>
</dbReference>
<feature type="domain" description="HTH araC/xylS-type" evidence="2">
    <location>
        <begin position="192"/>
        <end position="290"/>
    </location>
</feature>
<keyword evidence="1" id="KW-0238">DNA-binding</keyword>
<dbReference type="AlphaFoldDB" id="A0A916K0W5"/>